<feature type="domain" description="HTH tetR-type" evidence="6">
    <location>
        <begin position="26"/>
        <end position="86"/>
    </location>
</feature>
<dbReference type="PANTHER" id="PTHR30055">
    <property type="entry name" value="HTH-TYPE TRANSCRIPTIONAL REGULATOR RUTR"/>
    <property type="match status" value="1"/>
</dbReference>
<dbReference type="GO" id="GO:0000976">
    <property type="term" value="F:transcription cis-regulatory region binding"/>
    <property type="evidence" value="ECO:0007669"/>
    <property type="project" value="TreeGrafter"/>
</dbReference>
<feature type="DNA-binding region" description="H-T-H motif" evidence="4">
    <location>
        <begin position="49"/>
        <end position="68"/>
    </location>
</feature>
<dbReference type="GO" id="GO:0003700">
    <property type="term" value="F:DNA-binding transcription factor activity"/>
    <property type="evidence" value="ECO:0007669"/>
    <property type="project" value="TreeGrafter"/>
</dbReference>
<dbReference type="OrthoDB" id="4214267at2"/>
<dbReference type="AlphaFoldDB" id="A0A401YN52"/>
<keyword evidence="8" id="KW-1185">Reference proteome</keyword>
<dbReference type="InterPro" id="IPR001647">
    <property type="entry name" value="HTH_TetR"/>
</dbReference>
<keyword evidence="2 4" id="KW-0238">DNA-binding</keyword>
<dbReference type="PANTHER" id="PTHR30055:SF238">
    <property type="entry name" value="MYCOFACTOCIN BIOSYNTHESIS TRANSCRIPTIONAL REGULATOR MFTR-RELATED"/>
    <property type="match status" value="1"/>
</dbReference>
<evidence type="ECO:0000256" key="4">
    <source>
        <dbReference type="PROSITE-ProRule" id="PRU00335"/>
    </source>
</evidence>
<accession>A0A401YN52</accession>
<dbReference type="InterPro" id="IPR050109">
    <property type="entry name" value="HTH-type_TetR-like_transc_reg"/>
</dbReference>
<sequence>MPAPTRRSADSAGRSSAPDLRAQQKRYTRQRLIAAAAGLFEAKGYEATTVDDIVAEAGAARATFYLHFTGKGDIVAELADHIWADTAAMFAAFGELPDWSHASIRAWLGAYVTRGEENRQALRIFAEQLPHALRDQHQEHVKEFVALLTRPPERWAHLSKPEAKRRAYLLITQLETFMPSWMAGRWSRERSAILDTLTGIWRNTLEADRVDPLADVDPASARG</sequence>
<dbReference type="PROSITE" id="PS01081">
    <property type="entry name" value="HTH_TETR_1"/>
    <property type="match status" value="1"/>
</dbReference>
<dbReference type="Pfam" id="PF00440">
    <property type="entry name" value="TetR_N"/>
    <property type="match status" value="1"/>
</dbReference>
<dbReference type="InterPro" id="IPR009057">
    <property type="entry name" value="Homeodomain-like_sf"/>
</dbReference>
<gene>
    <name evidence="7" type="ORF">EHYA_03623</name>
</gene>
<dbReference type="Gene3D" id="1.10.357.10">
    <property type="entry name" value="Tetracycline Repressor, domain 2"/>
    <property type="match status" value="1"/>
</dbReference>
<keyword evidence="3" id="KW-0804">Transcription</keyword>
<evidence type="ECO:0000313" key="8">
    <source>
        <dbReference type="Proteomes" id="UP000286931"/>
    </source>
</evidence>
<evidence type="ECO:0000256" key="1">
    <source>
        <dbReference type="ARBA" id="ARBA00023015"/>
    </source>
</evidence>
<keyword evidence="1" id="KW-0805">Transcription regulation</keyword>
<evidence type="ECO:0000256" key="2">
    <source>
        <dbReference type="ARBA" id="ARBA00023125"/>
    </source>
</evidence>
<dbReference type="PROSITE" id="PS50977">
    <property type="entry name" value="HTH_TETR_2"/>
    <property type="match status" value="1"/>
</dbReference>
<evidence type="ECO:0000256" key="3">
    <source>
        <dbReference type="ARBA" id="ARBA00023163"/>
    </source>
</evidence>
<reference evidence="7 8" key="1">
    <citation type="submission" date="2018-12" db="EMBL/GenBank/DDBJ databases">
        <title>Draft genome sequence of Embleya hyalina NBRC 13850T.</title>
        <authorList>
            <person name="Komaki H."/>
            <person name="Hosoyama A."/>
            <person name="Kimura A."/>
            <person name="Ichikawa N."/>
            <person name="Tamura T."/>
        </authorList>
    </citation>
    <scope>NUCLEOTIDE SEQUENCE [LARGE SCALE GENOMIC DNA]</scope>
    <source>
        <strain evidence="7 8">NBRC 13850</strain>
    </source>
</reference>
<protein>
    <submittedName>
        <fullName evidence="7">TetR family transcriptional regulator</fullName>
    </submittedName>
</protein>
<dbReference type="PRINTS" id="PR00455">
    <property type="entry name" value="HTHTETR"/>
</dbReference>
<name>A0A401YN52_9ACTN</name>
<organism evidence="7 8">
    <name type="scientific">Embleya hyalina</name>
    <dbReference type="NCBI Taxonomy" id="516124"/>
    <lineage>
        <taxon>Bacteria</taxon>
        <taxon>Bacillati</taxon>
        <taxon>Actinomycetota</taxon>
        <taxon>Actinomycetes</taxon>
        <taxon>Kitasatosporales</taxon>
        <taxon>Streptomycetaceae</taxon>
        <taxon>Embleya</taxon>
    </lineage>
</organism>
<dbReference type="SUPFAM" id="SSF46689">
    <property type="entry name" value="Homeodomain-like"/>
    <property type="match status" value="1"/>
</dbReference>
<dbReference type="InterPro" id="IPR023772">
    <property type="entry name" value="DNA-bd_HTH_TetR-type_CS"/>
</dbReference>
<proteinExistence type="predicted"/>
<dbReference type="Gene3D" id="1.10.10.60">
    <property type="entry name" value="Homeodomain-like"/>
    <property type="match status" value="1"/>
</dbReference>
<comment type="caution">
    <text evidence="7">The sequence shown here is derived from an EMBL/GenBank/DDBJ whole genome shotgun (WGS) entry which is preliminary data.</text>
</comment>
<evidence type="ECO:0000256" key="5">
    <source>
        <dbReference type="SAM" id="MobiDB-lite"/>
    </source>
</evidence>
<feature type="region of interest" description="Disordered" evidence="5">
    <location>
        <begin position="1"/>
        <end position="24"/>
    </location>
</feature>
<evidence type="ECO:0000313" key="7">
    <source>
        <dbReference type="EMBL" id="GCD95939.1"/>
    </source>
</evidence>
<dbReference type="EMBL" id="BIFH01000019">
    <property type="protein sequence ID" value="GCD95939.1"/>
    <property type="molecule type" value="Genomic_DNA"/>
</dbReference>
<evidence type="ECO:0000259" key="6">
    <source>
        <dbReference type="PROSITE" id="PS50977"/>
    </source>
</evidence>
<dbReference type="RefSeq" id="WP_126638037.1">
    <property type="nucleotide sequence ID" value="NZ_BIFH01000019.1"/>
</dbReference>
<dbReference type="Proteomes" id="UP000286931">
    <property type="component" value="Unassembled WGS sequence"/>
</dbReference>